<organism evidence="8 9">
    <name type="scientific">Sulfuracidifex tepidarius</name>
    <dbReference type="NCBI Taxonomy" id="1294262"/>
    <lineage>
        <taxon>Archaea</taxon>
        <taxon>Thermoproteota</taxon>
        <taxon>Thermoprotei</taxon>
        <taxon>Sulfolobales</taxon>
        <taxon>Sulfolobaceae</taxon>
        <taxon>Sulfuracidifex</taxon>
    </lineage>
</organism>
<evidence type="ECO:0000259" key="6">
    <source>
        <dbReference type="Pfam" id="PF13193"/>
    </source>
</evidence>
<reference evidence="8 9" key="1">
    <citation type="journal article" date="2020" name="Int. J. Syst. Evol. Microbiol.">
        <title>Sulfuracidifex tepidarius gen. nov., sp. nov. and transfer of Sulfolobus metallicus Huber and Stetter 1992 to the genus Sulfuracidifex as Sulfuracidifex metallicus comb. nov.</title>
        <authorList>
            <person name="Itoh T."/>
            <person name="Miura T."/>
            <person name="Sakai H.D."/>
            <person name="Kato S."/>
            <person name="Ohkuma M."/>
            <person name="Takashina T."/>
        </authorList>
    </citation>
    <scope>NUCLEOTIDE SEQUENCE [LARGE SCALE GENOMIC DNA]</scope>
    <source>
        <strain evidence="8 9">IC-006</strain>
    </source>
</reference>
<dbReference type="RefSeq" id="WP_197736434.1">
    <property type="nucleotide sequence ID" value="NZ_AP018929.1"/>
</dbReference>
<protein>
    <submittedName>
        <fullName evidence="8">Acetyl-coenzyme A synthetase</fullName>
    </submittedName>
</protein>
<dbReference type="Proteomes" id="UP000322983">
    <property type="component" value="Chromosome"/>
</dbReference>
<dbReference type="InterPro" id="IPR000873">
    <property type="entry name" value="AMP-dep_synth/lig_dom"/>
</dbReference>
<proteinExistence type="inferred from homology"/>
<evidence type="ECO:0000256" key="3">
    <source>
        <dbReference type="ARBA" id="ARBA00022741"/>
    </source>
</evidence>
<dbReference type="PANTHER" id="PTHR24095:SF232">
    <property type="entry name" value="ACETYL-COENZYME A SYNTHETASE"/>
    <property type="match status" value="1"/>
</dbReference>
<evidence type="ECO:0000259" key="7">
    <source>
        <dbReference type="Pfam" id="PF16177"/>
    </source>
</evidence>
<dbReference type="EMBL" id="AP018929">
    <property type="protein sequence ID" value="BBG23552.1"/>
    <property type="molecule type" value="Genomic_DNA"/>
</dbReference>
<keyword evidence="3" id="KW-0547">Nucleotide-binding</keyword>
<dbReference type="Pfam" id="PF16177">
    <property type="entry name" value="ACAS_N"/>
    <property type="match status" value="1"/>
</dbReference>
<keyword evidence="9" id="KW-1185">Reference proteome</keyword>
<evidence type="ECO:0000313" key="9">
    <source>
        <dbReference type="Proteomes" id="UP000322983"/>
    </source>
</evidence>
<accession>A0A510DTL2</accession>
<evidence type="ECO:0000256" key="2">
    <source>
        <dbReference type="ARBA" id="ARBA00022598"/>
    </source>
</evidence>
<feature type="domain" description="AMP-dependent synthetase/ligase" evidence="5">
    <location>
        <begin position="67"/>
        <end position="423"/>
    </location>
</feature>
<dbReference type="InterPro" id="IPR032387">
    <property type="entry name" value="ACAS_N"/>
</dbReference>
<comment type="similarity">
    <text evidence="1">Belongs to the ATP-dependent AMP-binding enzyme family.</text>
</comment>
<dbReference type="InterPro" id="IPR042099">
    <property type="entry name" value="ANL_N_sf"/>
</dbReference>
<evidence type="ECO:0000256" key="1">
    <source>
        <dbReference type="ARBA" id="ARBA00006432"/>
    </source>
</evidence>
<feature type="domain" description="AMP-binding enzyme C-terminal" evidence="6">
    <location>
        <begin position="489"/>
        <end position="558"/>
    </location>
</feature>
<dbReference type="GO" id="GO:0005524">
    <property type="term" value="F:ATP binding"/>
    <property type="evidence" value="ECO:0007669"/>
    <property type="project" value="UniProtKB-KW"/>
</dbReference>
<name>A0A510DTL2_9CREN</name>
<feature type="domain" description="Acetyl-coenzyme A synthetase N-terminal" evidence="7">
    <location>
        <begin position="9"/>
        <end position="63"/>
    </location>
</feature>
<dbReference type="STRING" id="1294262.GCA_001316085_01587"/>
<dbReference type="GeneID" id="41714636"/>
<dbReference type="OrthoDB" id="193284at2157"/>
<dbReference type="AlphaFoldDB" id="A0A510DTL2"/>
<dbReference type="SUPFAM" id="SSF56801">
    <property type="entry name" value="Acetyl-CoA synthetase-like"/>
    <property type="match status" value="1"/>
</dbReference>
<dbReference type="Gene3D" id="3.40.50.12780">
    <property type="entry name" value="N-terminal domain of ligase-like"/>
    <property type="match status" value="1"/>
</dbReference>
<keyword evidence="2" id="KW-0436">Ligase</keyword>
<sequence length="596" mass="66514">MKEISLEDYSAMWRKSLENPDEFWLPISRELNWSVPPSRALSYVSPSSYAWLPGGKINIAHNCLKWSPERAAITWYGEEGEPRKITYGKLREMTLRMVQALKELKPGDRVMIYMPMIPEAAATMLASSWLGLVHSVVFSGFGAGALKSRIEDAKPSVLVTSPYTIRRGKKIPLETVAREATKDSEVKVITVDRDNIPFEVAKSEPHDTRSEDPLFILYTSGTTGKPKGVVHSAGSYTVWAYAHVKWLFDLSQGPFLSTSDIGWINGHSYSLYGTLLNGGNVVWYEGAPDYPSYERLWEIMEEEKVKYLWTAPTLVRLLMKNGEIRGRYDISLKIAVTAGELLGSDAYDWLVRNTKAEKVFEVWGQTENSGYIASPGGEGLGLLPIKKGSVGLPLPSIDIEIVNEEGKKLPPGEPGYVIVKSPSPAFMTTLWGDRERYLGYYSKFGYYNTGDFGYMDEEGYLYILGRSDDVIKVAGHRIGVAEVEESCHIDEVAEVAAVDVPDEVKGSRIVVFAVPKEGVDPKVIKDKLRDKLRETMGPIADVKDVVVVNKLPHTRTGKVLRRLLRNVYTGKPIGDVSTLEDEETVKEIMRAIGESK</sequence>
<dbReference type="GO" id="GO:0006085">
    <property type="term" value="P:acetyl-CoA biosynthetic process"/>
    <property type="evidence" value="ECO:0007669"/>
    <property type="project" value="TreeGrafter"/>
</dbReference>
<dbReference type="PANTHER" id="PTHR24095">
    <property type="entry name" value="ACETYL-COENZYME A SYNTHETASE"/>
    <property type="match status" value="1"/>
</dbReference>
<keyword evidence="4" id="KW-0067">ATP-binding</keyword>
<evidence type="ECO:0000259" key="5">
    <source>
        <dbReference type="Pfam" id="PF00501"/>
    </source>
</evidence>
<dbReference type="InterPro" id="IPR045851">
    <property type="entry name" value="AMP-bd_C_sf"/>
</dbReference>
<dbReference type="InterPro" id="IPR025110">
    <property type="entry name" value="AMP-bd_C"/>
</dbReference>
<dbReference type="GO" id="GO:0003987">
    <property type="term" value="F:acetate-CoA ligase activity"/>
    <property type="evidence" value="ECO:0007669"/>
    <property type="project" value="TreeGrafter"/>
</dbReference>
<gene>
    <name evidence="8" type="ORF">IC006_0836</name>
</gene>
<dbReference type="Pfam" id="PF13193">
    <property type="entry name" value="AMP-binding_C"/>
    <property type="match status" value="1"/>
</dbReference>
<dbReference type="Gene3D" id="3.30.300.30">
    <property type="match status" value="1"/>
</dbReference>
<dbReference type="InterPro" id="IPR020845">
    <property type="entry name" value="AMP-binding_CS"/>
</dbReference>
<dbReference type="KEGG" id="step:IC006_0836"/>
<evidence type="ECO:0000256" key="4">
    <source>
        <dbReference type="ARBA" id="ARBA00022840"/>
    </source>
</evidence>
<dbReference type="PROSITE" id="PS00455">
    <property type="entry name" value="AMP_BINDING"/>
    <property type="match status" value="1"/>
</dbReference>
<evidence type="ECO:0000313" key="8">
    <source>
        <dbReference type="EMBL" id="BBG23552.1"/>
    </source>
</evidence>
<dbReference type="Pfam" id="PF00501">
    <property type="entry name" value="AMP-binding"/>
    <property type="match status" value="1"/>
</dbReference>